<dbReference type="Proteomes" id="UP001497623">
    <property type="component" value="Unassembled WGS sequence"/>
</dbReference>
<evidence type="ECO:0000256" key="4">
    <source>
        <dbReference type="PROSITE-ProRule" id="PRU00027"/>
    </source>
</evidence>
<dbReference type="GO" id="GO:0008270">
    <property type="term" value="F:zinc ion binding"/>
    <property type="evidence" value="ECO:0007669"/>
    <property type="project" value="UniProtKB-KW"/>
</dbReference>
<sequence length="107" mass="12350">LEMVRKKDPTWEFFITFPHDPEFTVVRVQCKLCGKILSGQLPFMKKHLKKCNSSSSPVAHIPLVKAHNTKDSSSIKDAKISTKSGKQEKTCKPYFKYEKKRFMVLSM</sequence>
<protein>
    <recommendedName>
        <fullName evidence="5">BED-type domain-containing protein</fullName>
    </recommendedName>
</protein>
<keyword evidence="2 4" id="KW-0863">Zinc-finger</keyword>
<reference evidence="6 7" key="1">
    <citation type="submission" date="2024-05" db="EMBL/GenBank/DDBJ databases">
        <authorList>
            <person name="Wallberg A."/>
        </authorList>
    </citation>
    <scope>NUCLEOTIDE SEQUENCE [LARGE SCALE GENOMIC DNA]</scope>
</reference>
<name>A0AAV2QNY4_MEGNR</name>
<dbReference type="AlphaFoldDB" id="A0AAV2QNY4"/>
<dbReference type="GO" id="GO:0003677">
    <property type="term" value="F:DNA binding"/>
    <property type="evidence" value="ECO:0007669"/>
    <property type="project" value="InterPro"/>
</dbReference>
<dbReference type="PROSITE" id="PS50808">
    <property type="entry name" value="ZF_BED"/>
    <property type="match status" value="1"/>
</dbReference>
<organism evidence="6 7">
    <name type="scientific">Meganyctiphanes norvegica</name>
    <name type="common">Northern krill</name>
    <name type="synonym">Thysanopoda norvegica</name>
    <dbReference type="NCBI Taxonomy" id="48144"/>
    <lineage>
        <taxon>Eukaryota</taxon>
        <taxon>Metazoa</taxon>
        <taxon>Ecdysozoa</taxon>
        <taxon>Arthropoda</taxon>
        <taxon>Crustacea</taxon>
        <taxon>Multicrustacea</taxon>
        <taxon>Malacostraca</taxon>
        <taxon>Eumalacostraca</taxon>
        <taxon>Eucarida</taxon>
        <taxon>Euphausiacea</taxon>
        <taxon>Euphausiidae</taxon>
        <taxon>Meganyctiphanes</taxon>
    </lineage>
</organism>
<keyword evidence="3" id="KW-0862">Zinc</keyword>
<dbReference type="InterPro" id="IPR003656">
    <property type="entry name" value="Znf_BED"/>
</dbReference>
<accession>A0AAV2QNY4</accession>
<keyword evidence="7" id="KW-1185">Reference proteome</keyword>
<feature type="non-terminal residue" evidence="6">
    <location>
        <position position="1"/>
    </location>
</feature>
<dbReference type="EMBL" id="CAXKWB010008275">
    <property type="protein sequence ID" value="CAL4090488.1"/>
    <property type="molecule type" value="Genomic_DNA"/>
</dbReference>
<evidence type="ECO:0000256" key="3">
    <source>
        <dbReference type="ARBA" id="ARBA00022833"/>
    </source>
</evidence>
<keyword evidence="1" id="KW-0479">Metal-binding</keyword>
<evidence type="ECO:0000259" key="5">
    <source>
        <dbReference type="PROSITE" id="PS50808"/>
    </source>
</evidence>
<feature type="domain" description="BED-type" evidence="5">
    <location>
        <begin position="5"/>
        <end position="74"/>
    </location>
</feature>
<comment type="caution">
    <text evidence="6">The sequence shown here is derived from an EMBL/GenBank/DDBJ whole genome shotgun (WGS) entry which is preliminary data.</text>
</comment>
<proteinExistence type="predicted"/>
<evidence type="ECO:0000313" key="6">
    <source>
        <dbReference type="EMBL" id="CAL4090488.1"/>
    </source>
</evidence>
<evidence type="ECO:0000256" key="2">
    <source>
        <dbReference type="ARBA" id="ARBA00022771"/>
    </source>
</evidence>
<evidence type="ECO:0000256" key="1">
    <source>
        <dbReference type="ARBA" id="ARBA00022723"/>
    </source>
</evidence>
<gene>
    <name evidence="6" type="ORF">MNOR_LOCUS14036</name>
</gene>
<evidence type="ECO:0000313" key="7">
    <source>
        <dbReference type="Proteomes" id="UP001497623"/>
    </source>
</evidence>